<evidence type="ECO:0000256" key="3">
    <source>
        <dbReference type="ARBA" id="ARBA00022777"/>
    </source>
</evidence>
<dbReference type="PANTHER" id="PTHR37419">
    <property type="entry name" value="SERINE/THREONINE-PROTEIN KINASE TOXIN HIPA"/>
    <property type="match status" value="1"/>
</dbReference>
<dbReference type="InterPro" id="IPR012893">
    <property type="entry name" value="HipA-like_C"/>
</dbReference>
<dbReference type="InterPro" id="IPR036388">
    <property type="entry name" value="WH-like_DNA-bd_sf"/>
</dbReference>
<dbReference type="Pfam" id="PF01022">
    <property type="entry name" value="HTH_5"/>
    <property type="match status" value="1"/>
</dbReference>
<evidence type="ECO:0000259" key="5">
    <source>
        <dbReference type="Pfam" id="PF07804"/>
    </source>
</evidence>
<dbReference type="CDD" id="cd00090">
    <property type="entry name" value="HTH_ARSR"/>
    <property type="match status" value="1"/>
</dbReference>
<evidence type="ECO:0000256" key="2">
    <source>
        <dbReference type="ARBA" id="ARBA00022679"/>
    </source>
</evidence>
<comment type="similarity">
    <text evidence="1">Belongs to the HipA Ser/Thr kinase family.</text>
</comment>
<dbReference type="STRING" id="1691903.A9B99_03700"/>
<name>A0A1B7L922_9ENTR</name>
<evidence type="ECO:0000313" key="7">
    <source>
        <dbReference type="Proteomes" id="UP000078225"/>
    </source>
</evidence>
<sequence>MPVSSEELRRLLSQGPATTRQLTEKLGVSQPTLSRALKKLGDEIVRTGAGPSIQNTLRDNHRGFSAAPIYRITEEGQVKKLGELIPVYPDGFVMVQTNNASIHSDGLPWWLFDMRPQGYLGRALATVWAPRLGLDTNPEQWADADVVRALLMYGHDATGNLLIGERARTHFLEMPAPTPVERATMFPVLAKAAGAGETPGSSAGGEQPKFCTFTERGHVLVKFSAPDDNPVSERWRDLLLAEHLALGVLGVQTEVFDFAGQRFLEIPRFDRVGQLGRVGVISLRALDAEFVGKASSPWPVLVENLVNAGYVHPEALPATARLWAFGKLTGNTDMHNGNLSFVSSHGRPYQLAPAYDVLPMGFAPKAGGALANELRPVALSDVVTADTWREALALAEKFLAEARCCPGFSANFAPCIAALHHHIGEAKERIARLG</sequence>
<reference evidence="7" key="1">
    <citation type="submission" date="2016-05" db="EMBL/GenBank/DDBJ databases">
        <authorList>
            <person name="Behera P."/>
            <person name="Vaishampayan P."/>
            <person name="Singh N."/>
            <person name="Raina V."/>
            <person name="Suar M."/>
            <person name="Pattnaik A."/>
            <person name="Rastogi G."/>
        </authorList>
    </citation>
    <scope>NUCLEOTIDE SEQUENCE [LARGE SCALE GENOMIC DNA]</scope>
    <source>
        <strain evidence="7">MP23</strain>
    </source>
</reference>
<gene>
    <name evidence="6" type="ORF">A9B99_03700</name>
</gene>
<dbReference type="RefSeq" id="WP_064594720.1">
    <property type="nucleotide sequence ID" value="NZ_LYRP01000001.1"/>
</dbReference>
<dbReference type="PANTHER" id="PTHR37419:SF8">
    <property type="entry name" value="TOXIN YJJJ"/>
    <property type="match status" value="1"/>
</dbReference>
<protein>
    <submittedName>
        <fullName evidence="6">Phosphatidylinositol kinase</fullName>
    </submittedName>
</protein>
<accession>A0A1B7L922</accession>
<dbReference type="AlphaFoldDB" id="A0A1B7L922"/>
<dbReference type="OrthoDB" id="8555656at2"/>
<feature type="domain" description="HTH arsR-type" evidence="4">
    <location>
        <begin position="11"/>
        <end position="42"/>
    </location>
</feature>
<dbReference type="SUPFAM" id="SSF46785">
    <property type="entry name" value="Winged helix' DNA-binding domain"/>
    <property type="match status" value="1"/>
</dbReference>
<feature type="domain" description="HipA-like C-terminal" evidence="5">
    <location>
        <begin position="201"/>
        <end position="365"/>
    </location>
</feature>
<keyword evidence="7" id="KW-1185">Reference proteome</keyword>
<evidence type="ECO:0000259" key="4">
    <source>
        <dbReference type="Pfam" id="PF01022"/>
    </source>
</evidence>
<dbReference type="EMBL" id="LYRP01000001">
    <property type="protein sequence ID" value="OAT78816.1"/>
    <property type="molecule type" value="Genomic_DNA"/>
</dbReference>
<dbReference type="GO" id="GO:0003700">
    <property type="term" value="F:DNA-binding transcription factor activity"/>
    <property type="evidence" value="ECO:0007669"/>
    <property type="project" value="InterPro"/>
</dbReference>
<dbReference type="InterPro" id="IPR036390">
    <property type="entry name" value="WH_DNA-bd_sf"/>
</dbReference>
<dbReference type="InterPro" id="IPR052028">
    <property type="entry name" value="HipA_Ser/Thr_kinase"/>
</dbReference>
<dbReference type="Pfam" id="PF07804">
    <property type="entry name" value="HipA_C"/>
    <property type="match status" value="1"/>
</dbReference>
<dbReference type="Gene3D" id="1.10.10.10">
    <property type="entry name" value="Winged helix-like DNA-binding domain superfamily/Winged helix DNA-binding domain"/>
    <property type="match status" value="1"/>
</dbReference>
<comment type="caution">
    <text evidence="6">The sequence shown here is derived from an EMBL/GenBank/DDBJ whole genome shotgun (WGS) entry which is preliminary data.</text>
</comment>
<dbReference type="NCBIfam" id="NF007297">
    <property type="entry name" value="PRK09775.1"/>
    <property type="match status" value="1"/>
</dbReference>
<dbReference type="InterPro" id="IPR011991">
    <property type="entry name" value="ArsR-like_HTH"/>
</dbReference>
<evidence type="ECO:0000256" key="1">
    <source>
        <dbReference type="ARBA" id="ARBA00010164"/>
    </source>
</evidence>
<evidence type="ECO:0000313" key="6">
    <source>
        <dbReference type="EMBL" id="OAT78816.1"/>
    </source>
</evidence>
<dbReference type="GO" id="GO:0005829">
    <property type="term" value="C:cytosol"/>
    <property type="evidence" value="ECO:0007669"/>
    <property type="project" value="TreeGrafter"/>
</dbReference>
<dbReference type="Proteomes" id="UP000078225">
    <property type="component" value="Unassembled WGS sequence"/>
</dbReference>
<proteinExistence type="inferred from homology"/>
<dbReference type="GO" id="GO:0004674">
    <property type="term" value="F:protein serine/threonine kinase activity"/>
    <property type="evidence" value="ECO:0007669"/>
    <property type="project" value="TreeGrafter"/>
</dbReference>
<keyword evidence="2" id="KW-0808">Transferase</keyword>
<dbReference type="InterPro" id="IPR001845">
    <property type="entry name" value="HTH_ArsR_DNA-bd_dom"/>
</dbReference>
<keyword evidence="3 6" id="KW-0418">Kinase</keyword>
<organism evidence="6 7">
    <name type="scientific">Mangrovibacter phragmitis</name>
    <dbReference type="NCBI Taxonomy" id="1691903"/>
    <lineage>
        <taxon>Bacteria</taxon>
        <taxon>Pseudomonadati</taxon>
        <taxon>Pseudomonadota</taxon>
        <taxon>Gammaproteobacteria</taxon>
        <taxon>Enterobacterales</taxon>
        <taxon>Enterobacteriaceae</taxon>
        <taxon>Mangrovibacter</taxon>
    </lineage>
</organism>